<comment type="similarity">
    <text evidence="3">Belongs to the adaptor complexes large subunit family.</text>
</comment>
<feature type="domain" description="AP-3 complex subunit delta" evidence="19">
    <location>
        <begin position="636"/>
        <end position="784"/>
    </location>
</feature>
<evidence type="ECO:0000256" key="10">
    <source>
        <dbReference type="ARBA" id="ARBA00023034"/>
    </source>
</evidence>
<feature type="compositionally biased region" description="Basic residues" evidence="18">
    <location>
        <begin position="717"/>
        <end position="734"/>
    </location>
</feature>
<dbReference type="SMART" id="SM01354">
    <property type="entry name" value="BLVR"/>
    <property type="match status" value="1"/>
</dbReference>
<dbReference type="GO" id="GO:0030659">
    <property type="term" value="C:cytoplasmic vesicle membrane"/>
    <property type="evidence" value="ECO:0007669"/>
    <property type="project" value="UniProtKB-ARBA"/>
</dbReference>
<keyword evidence="6" id="KW-0597">Phosphoprotein</keyword>
<evidence type="ECO:0000256" key="5">
    <source>
        <dbReference type="ARBA" id="ARBA00022490"/>
    </source>
</evidence>
<feature type="compositionally biased region" description="Acidic residues" evidence="18">
    <location>
        <begin position="754"/>
        <end position="771"/>
    </location>
</feature>
<evidence type="ECO:0000256" key="13">
    <source>
        <dbReference type="ARBA" id="ARBA00055970"/>
    </source>
</evidence>
<evidence type="ECO:0000259" key="19">
    <source>
        <dbReference type="SMART" id="SM01354"/>
    </source>
</evidence>
<evidence type="ECO:0000256" key="4">
    <source>
        <dbReference type="ARBA" id="ARBA00022448"/>
    </source>
</evidence>
<evidence type="ECO:0000256" key="3">
    <source>
        <dbReference type="ARBA" id="ARBA00006613"/>
    </source>
</evidence>
<protein>
    <recommendedName>
        <fullName evidence="14">AP-3 complex subunit delta-1</fullName>
    </recommendedName>
    <alternativeName>
        <fullName evidence="15">AP-3 complex subunit delta</fullName>
    </alternativeName>
    <alternativeName>
        <fullName evidence="17">Adaptor-related protein complex 3 subunit delta-1</fullName>
    </alternativeName>
    <alternativeName>
        <fullName evidence="16">Delta-adaptin</fullName>
    </alternativeName>
</protein>
<keyword evidence="11" id="KW-0175">Coiled coil</keyword>
<evidence type="ECO:0000256" key="2">
    <source>
        <dbReference type="ARBA" id="ARBA00004496"/>
    </source>
</evidence>
<feature type="region of interest" description="Disordered" evidence="18">
    <location>
        <begin position="700"/>
        <end position="992"/>
    </location>
</feature>
<dbReference type="PANTHER" id="PTHR22781:SF12">
    <property type="entry name" value="AP-3 COMPLEX SUBUNIT DELTA-1"/>
    <property type="match status" value="1"/>
</dbReference>
<organism evidence="20 21">
    <name type="scientific">Umbra pygmaea</name>
    <name type="common">Eastern mudminnow</name>
    <dbReference type="NCBI Taxonomy" id="75934"/>
    <lineage>
        <taxon>Eukaryota</taxon>
        <taxon>Metazoa</taxon>
        <taxon>Chordata</taxon>
        <taxon>Craniata</taxon>
        <taxon>Vertebrata</taxon>
        <taxon>Euteleostomi</taxon>
        <taxon>Actinopterygii</taxon>
        <taxon>Neopterygii</taxon>
        <taxon>Teleostei</taxon>
        <taxon>Protacanthopterygii</taxon>
        <taxon>Esociformes</taxon>
        <taxon>Umbridae</taxon>
        <taxon>Umbra</taxon>
    </lineage>
</organism>
<feature type="compositionally biased region" description="Basic and acidic residues" evidence="18">
    <location>
        <begin position="701"/>
        <end position="716"/>
    </location>
</feature>
<evidence type="ECO:0000256" key="7">
    <source>
        <dbReference type="ARBA" id="ARBA00022737"/>
    </source>
</evidence>
<dbReference type="Pfam" id="PF01602">
    <property type="entry name" value="Adaptin_N"/>
    <property type="match status" value="1"/>
</dbReference>
<dbReference type="GO" id="GO:0000139">
    <property type="term" value="C:Golgi membrane"/>
    <property type="evidence" value="ECO:0007669"/>
    <property type="project" value="UniProtKB-SubCell"/>
</dbReference>
<comment type="caution">
    <text evidence="20">The sequence shown here is derived from an EMBL/GenBank/DDBJ whole genome shotgun (WGS) entry which is preliminary data.</text>
</comment>
<evidence type="ECO:0000313" key="21">
    <source>
        <dbReference type="Proteomes" id="UP001557470"/>
    </source>
</evidence>
<reference evidence="20 21" key="1">
    <citation type="submission" date="2024-06" db="EMBL/GenBank/DDBJ databases">
        <authorList>
            <person name="Pan Q."/>
            <person name="Wen M."/>
            <person name="Jouanno E."/>
            <person name="Zahm M."/>
            <person name="Klopp C."/>
            <person name="Cabau C."/>
            <person name="Louis A."/>
            <person name="Berthelot C."/>
            <person name="Parey E."/>
            <person name="Roest Crollius H."/>
            <person name="Montfort J."/>
            <person name="Robinson-Rechavi M."/>
            <person name="Bouchez O."/>
            <person name="Lampietro C."/>
            <person name="Lopez Roques C."/>
            <person name="Donnadieu C."/>
            <person name="Postlethwait J."/>
            <person name="Bobe J."/>
            <person name="Verreycken H."/>
            <person name="Guiguen Y."/>
        </authorList>
    </citation>
    <scope>NUCLEOTIDE SEQUENCE [LARGE SCALE GENOMIC DNA]</scope>
    <source>
        <strain evidence="20">Up_M1</strain>
        <tissue evidence="20">Testis</tissue>
    </source>
</reference>
<dbReference type="GO" id="GO:0006886">
    <property type="term" value="P:intracellular protein transport"/>
    <property type="evidence" value="ECO:0007669"/>
    <property type="project" value="UniProtKB-ARBA"/>
</dbReference>
<evidence type="ECO:0000256" key="8">
    <source>
        <dbReference type="ARBA" id="ARBA00022927"/>
    </source>
</evidence>
<keyword evidence="5" id="KW-0963">Cytoplasm</keyword>
<dbReference type="Gene3D" id="3.30.450.50">
    <property type="entry name" value="Longin domain"/>
    <property type="match status" value="1"/>
</dbReference>
<dbReference type="Gene3D" id="1.25.10.10">
    <property type="entry name" value="Leucine-rich Repeat Variant"/>
    <property type="match status" value="1"/>
</dbReference>
<evidence type="ECO:0000256" key="9">
    <source>
        <dbReference type="ARBA" id="ARBA00022990"/>
    </source>
</evidence>
<evidence type="ECO:0000256" key="12">
    <source>
        <dbReference type="ARBA" id="ARBA00023136"/>
    </source>
</evidence>
<name>A0ABD0XNJ6_UMBPY</name>
<feature type="compositionally biased region" description="Basic residues" evidence="18">
    <location>
        <begin position="942"/>
        <end position="968"/>
    </location>
</feature>
<comment type="subcellular location">
    <subcellularLocation>
        <location evidence="2">Cytoplasm</location>
    </subcellularLocation>
    <subcellularLocation>
        <location evidence="1">Golgi apparatus membrane</location>
        <topology evidence="1">Peripheral membrane protein</topology>
        <orientation evidence="1">Cytoplasmic side</orientation>
    </subcellularLocation>
</comment>
<dbReference type="FunFam" id="3.30.450.50:FF:000001">
    <property type="entry name" value="AP-3 complex subunit delta-1, putative"/>
    <property type="match status" value="1"/>
</dbReference>
<evidence type="ECO:0000256" key="17">
    <source>
        <dbReference type="ARBA" id="ARBA00077434"/>
    </source>
</evidence>
<dbReference type="AlphaFoldDB" id="A0ABD0XNJ6"/>
<feature type="compositionally biased region" description="Basic and acidic residues" evidence="18">
    <location>
        <begin position="772"/>
        <end position="794"/>
    </location>
</feature>
<keyword evidence="21" id="KW-1185">Reference proteome</keyword>
<accession>A0ABD0XNJ6</accession>
<dbReference type="Proteomes" id="UP001557470">
    <property type="component" value="Unassembled WGS sequence"/>
</dbReference>
<evidence type="ECO:0000313" key="20">
    <source>
        <dbReference type="EMBL" id="KAL1022963.1"/>
    </source>
</evidence>
<dbReference type="InterPro" id="IPR016024">
    <property type="entry name" value="ARM-type_fold"/>
</dbReference>
<dbReference type="Pfam" id="PF06375">
    <property type="entry name" value="AP3D1"/>
    <property type="match status" value="1"/>
</dbReference>
<feature type="compositionally biased region" description="Basic and acidic residues" evidence="18">
    <location>
        <begin position="621"/>
        <end position="633"/>
    </location>
</feature>
<dbReference type="InterPro" id="IPR010474">
    <property type="entry name" value="AP3D_dom_metazoa"/>
</dbReference>
<evidence type="ECO:0000256" key="11">
    <source>
        <dbReference type="ARBA" id="ARBA00023054"/>
    </source>
</evidence>
<dbReference type="InterPro" id="IPR011989">
    <property type="entry name" value="ARM-like"/>
</dbReference>
<keyword evidence="9" id="KW-0007">Acetylation</keyword>
<sequence length="1232" mass="138292">MALKIVKGSIDRMFDKNLQDLVRGIRNHKEDEAKYISTCIDEIKQELKQDNIAVKANAVCKLTYLQMLGYDVSWAAFNIVEVMSSSKFTYKRIGYLAASQCFHESTDVIMLTTNQIRKDLSSPNQYDTGVALTGLSCFVTPDLARDLANDIMTLMSHTKPYIRKKAVLIMYKVFLKYPESLRPAFPRLKEKLEDPDPGVQSAAVNVICELARRNPKNYLSLAPLFFKLMTSSTNNWVLIKIIKLFGALTPLEPRLGKKLIEPLTNLIHSTSAMSLLYECVNTVIAVLISLSSGMPNHSASIQLCVQKLRILIEDSDQNLKYLGLLAMSKILKTHPKSVQSHKDLILQCLDDKDESIRLRALDLLYGMVSKKNLMEIVKKLMLHVDKAEGTTYRDELLTKIIDICSQSNYQYITNFEWYISILVELTRLEGTRHGHLIASQMLDVAIRVKAIRAFAVAQMATLLDNAHLLTGNTQRNGICEVLYAAAWICGEFSEHLEDPTVTLEAMLRPKGAADKNVAQETSQLLIDRLPLFVQSANLEVQERASCILQLVKYIQKLQLKDVEVAEEVTALFAGELNPVAPKAQKKVPVPEGLDLDAWINEPPSESESEDEGRTRRGKAVFAKEDSKHTKPRYTEVDEKELAKRREVRKAEQASNPFYIKASASSQKVYQDGVGVEHIPVVQIDLSVPLKVPGMPMSDQYVKLEEERRQKDKADKKKEKKKKRREKGEKGRRRRGDSGPESEEDITPAHMVDIITEEMPENALPSDDDDKDPNDPHKALDIDLDKPLADSEKKLPVRTHRPAEVLKSPVDDAEGVEVVPEPKKKSVKDKKEKKDKERKSKEEKKKKKKKQKHEDAEDLMGAGSEVPIQSEDTNDVAAPPPASTSNEASDLDFWLSNAPVPSNPQEEAVAAPSVSTPEAASVMAPDSEPDEAKDTEPEETKTTKHKKKKQKKEKEEKKKKKKHHHHHHHSDVAGDESVQNGTVEEEEPLPPMSNYALLAENSYIKMMKQDADEVCDIQGNLQDGSQVVVSIIFENKCDSFIKAMEFNVLDSLNSKLQRPEGAGPHDGLTVPFQLPPGVSNEARFVFSVQSIVMPQKLKGTLTFIVKTDDSSTHEKLDFKLHFTCTSYLITTPCYSDAFAKLLESGDLKGSSLKLEKVNQPFHHLLARICFHHHFSVVERIDSCASMYSRSIQGHHVCLLVKTADQTVCIDAKCDEPGLLGNVLDEIKMTFSQC</sequence>
<dbReference type="FunFam" id="1.25.10.10:FF:000055">
    <property type="entry name" value="AP-3 complex subunit delta"/>
    <property type="match status" value="1"/>
</dbReference>
<dbReference type="SUPFAM" id="SSF48371">
    <property type="entry name" value="ARM repeat"/>
    <property type="match status" value="1"/>
</dbReference>
<evidence type="ECO:0000256" key="18">
    <source>
        <dbReference type="SAM" id="MobiDB-lite"/>
    </source>
</evidence>
<dbReference type="Pfam" id="PF26171">
    <property type="entry name" value="Mu_AP3"/>
    <property type="match status" value="1"/>
</dbReference>
<feature type="compositionally biased region" description="Basic and acidic residues" evidence="18">
    <location>
        <begin position="819"/>
        <end position="842"/>
    </location>
</feature>
<dbReference type="GO" id="GO:0007041">
    <property type="term" value="P:lysosomal transport"/>
    <property type="evidence" value="ECO:0007669"/>
    <property type="project" value="UniProtKB-ARBA"/>
</dbReference>
<dbReference type="InterPro" id="IPR058898">
    <property type="entry name" value="Mu_AP3"/>
</dbReference>
<feature type="compositionally biased region" description="Basic and acidic residues" evidence="18">
    <location>
        <begin position="929"/>
        <end position="941"/>
    </location>
</feature>
<feature type="region of interest" description="Disordered" evidence="18">
    <location>
        <begin position="594"/>
        <end position="633"/>
    </location>
</feature>
<keyword evidence="7" id="KW-0677">Repeat</keyword>
<keyword evidence="10" id="KW-0333">Golgi apparatus</keyword>
<evidence type="ECO:0000256" key="1">
    <source>
        <dbReference type="ARBA" id="ARBA00004255"/>
    </source>
</evidence>
<dbReference type="PANTHER" id="PTHR22781">
    <property type="entry name" value="DELTA ADAPTIN-RELATED"/>
    <property type="match status" value="1"/>
</dbReference>
<proteinExistence type="inferred from homology"/>
<evidence type="ECO:0000256" key="6">
    <source>
        <dbReference type="ARBA" id="ARBA00022553"/>
    </source>
</evidence>
<comment type="function">
    <text evidence="13">Part of the AP-3 complex, an adaptor-related complex which is not clathrin-associated. The complex is associated with the Golgi region as well as more peripheral structures. It facilitates the budding of vesicles from the Golgi membrane and may be directly involved in trafficking to lysosomes. Involved in process of CD8+ T-cell and NK cell degranulation. In concert with the BLOC-1 complex, AP-3 is required to target cargos into vesicles assembled at cell bodies for delivery into neurites and nerve terminals.</text>
</comment>
<dbReference type="GO" id="GO:0005768">
    <property type="term" value="C:endosome"/>
    <property type="evidence" value="ECO:0007669"/>
    <property type="project" value="UniProtKB-ARBA"/>
</dbReference>
<gene>
    <name evidence="20" type="ORF">UPYG_G00034760</name>
</gene>
<keyword evidence="8" id="KW-0653">Protein transport</keyword>
<dbReference type="InterPro" id="IPR002553">
    <property type="entry name" value="Clathrin/coatomer_adapt-like_N"/>
</dbReference>
<evidence type="ECO:0000256" key="16">
    <source>
        <dbReference type="ARBA" id="ARBA00076924"/>
    </source>
</evidence>
<keyword evidence="4" id="KW-0813">Transport</keyword>
<evidence type="ECO:0000256" key="14">
    <source>
        <dbReference type="ARBA" id="ARBA00071053"/>
    </source>
</evidence>
<dbReference type="EMBL" id="JAGEUA010000001">
    <property type="protein sequence ID" value="KAL1022963.1"/>
    <property type="molecule type" value="Genomic_DNA"/>
</dbReference>
<keyword evidence="12" id="KW-0472">Membrane</keyword>
<evidence type="ECO:0000256" key="15">
    <source>
        <dbReference type="ARBA" id="ARBA00076631"/>
    </source>
</evidence>
<dbReference type="InterPro" id="IPR017105">
    <property type="entry name" value="AP3_complex_dsu"/>
</dbReference>